<evidence type="ECO:0000256" key="1">
    <source>
        <dbReference type="SAM" id="MobiDB-lite"/>
    </source>
</evidence>
<organism evidence="4 5">
    <name type="scientific">Mesorhizobium plurifarium</name>
    <dbReference type="NCBI Taxonomy" id="69974"/>
    <lineage>
        <taxon>Bacteria</taxon>
        <taxon>Pseudomonadati</taxon>
        <taxon>Pseudomonadota</taxon>
        <taxon>Alphaproteobacteria</taxon>
        <taxon>Hyphomicrobiales</taxon>
        <taxon>Phyllobacteriaceae</taxon>
        <taxon>Mesorhizobium</taxon>
    </lineage>
</organism>
<feature type="compositionally biased region" description="Low complexity" evidence="1">
    <location>
        <begin position="144"/>
        <end position="165"/>
    </location>
</feature>
<feature type="region of interest" description="Disordered" evidence="1">
    <location>
        <begin position="130"/>
        <end position="168"/>
    </location>
</feature>
<name>A0A0K2VZR6_MESPL</name>
<feature type="signal peptide" evidence="2">
    <location>
        <begin position="1"/>
        <end position="22"/>
    </location>
</feature>
<gene>
    <name evidence="4" type="ORF">MPL1032_230205</name>
</gene>
<evidence type="ECO:0000313" key="5">
    <source>
        <dbReference type="Proteomes" id="UP000182888"/>
    </source>
</evidence>
<proteinExistence type="predicted"/>
<reference evidence="5" key="1">
    <citation type="submission" date="2014-08" db="EMBL/GenBank/DDBJ databases">
        <authorList>
            <person name="Edwards T."/>
        </authorList>
    </citation>
    <scope>NUCLEOTIDE SEQUENCE [LARGE SCALE GENOMIC DNA]</scope>
</reference>
<feature type="compositionally biased region" description="Low complexity" evidence="1">
    <location>
        <begin position="267"/>
        <end position="285"/>
    </location>
</feature>
<evidence type="ECO:0000313" key="4">
    <source>
        <dbReference type="EMBL" id="CDX58116.1"/>
    </source>
</evidence>
<dbReference type="InterPro" id="IPR027275">
    <property type="entry name" value="PRC-brl_dom"/>
</dbReference>
<dbReference type="PANTHER" id="PTHR36505:SF1">
    <property type="entry name" value="BLR1072 PROTEIN"/>
    <property type="match status" value="1"/>
</dbReference>
<feature type="domain" description="PRC-barrel" evidence="3">
    <location>
        <begin position="50"/>
        <end position="126"/>
    </location>
</feature>
<keyword evidence="2" id="KW-0732">Signal</keyword>
<dbReference type="InterPro" id="IPR011033">
    <property type="entry name" value="PRC_barrel-like_sf"/>
</dbReference>
<feature type="region of interest" description="Disordered" evidence="1">
    <location>
        <begin position="253"/>
        <end position="348"/>
    </location>
</feature>
<dbReference type="EMBL" id="CCND01000016">
    <property type="protein sequence ID" value="CDX58116.1"/>
    <property type="molecule type" value="Genomic_DNA"/>
</dbReference>
<dbReference type="AlphaFoldDB" id="A0A0K2VZR6"/>
<feature type="chain" id="PRO_5005489864" evidence="2">
    <location>
        <begin position="23"/>
        <end position="454"/>
    </location>
</feature>
<feature type="domain" description="PRC-barrel" evidence="3">
    <location>
        <begin position="350"/>
        <end position="431"/>
    </location>
</feature>
<dbReference type="PANTHER" id="PTHR36505">
    <property type="entry name" value="BLR1072 PROTEIN"/>
    <property type="match status" value="1"/>
</dbReference>
<sequence>MMTRTLFATTALATLLATGAFAQMAPAPSPQAPAAENPAPVIRSEGALMTNIIGESVYNGTGDDAQNIGKVDDVVFDSSGNAKSAIIGVGGFLGVGAKDVAFDYGKLEWAEKNGDRWLVAKTSKDELNALPAFDRKPYDPAPAPSADATQPANNTTTQAPAAAPAEPVKKAEGNLATNIMGETVYNGTADDAQKIGDVKDIVLAKDGKAESLVIGVGGFLGIGTKNVTYDFAKAKWAEKNGDRWLVAETTKEQLQAQPDFNRKAYDPAPGSTTAATNAPATTTPAVVSSDTTSDKGAKPAEPAKSTAENKPASPPASSTAENKPADNGAAATDQTKTASIDKSTLTEMPMGNMRVDDLKGTTVYGANDAEIGSIGDVVLTPDNKPDAVIVDVGGFLGIGAKQVAVGMDKLKIMTDKNGKKYLYTNFTKEQLQAQTAYDKSSYAANRDQQRMMLK</sequence>
<dbReference type="SUPFAM" id="SSF50346">
    <property type="entry name" value="PRC-barrel domain"/>
    <property type="match status" value="3"/>
</dbReference>
<dbReference type="Proteomes" id="UP000182888">
    <property type="component" value="Unassembled WGS sequence"/>
</dbReference>
<evidence type="ECO:0000256" key="2">
    <source>
        <dbReference type="SAM" id="SignalP"/>
    </source>
</evidence>
<dbReference type="Pfam" id="PF05239">
    <property type="entry name" value="PRC"/>
    <property type="match status" value="3"/>
</dbReference>
<feature type="domain" description="PRC-barrel" evidence="3">
    <location>
        <begin position="176"/>
        <end position="254"/>
    </location>
</feature>
<protein>
    <submittedName>
        <fullName evidence="4">PRC-barrel domain protein</fullName>
    </submittedName>
</protein>
<feature type="compositionally biased region" description="Polar residues" evidence="1">
    <location>
        <begin position="332"/>
        <end position="346"/>
    </location>
</feature>
<dbReference type="Gene3D" id="2.30.30.240">
    <property type="entry name" value="PRC-barrel domain"/>
    <property type="match status" value="3"/>
</dbReference>
<evidence type="ECO:0000259" key="3">
    <source>
        <dbReference type="Pfam" id="PF05239"/>
    </source>
</evidence>
<accession>A0A0K2VZR6</accession>